<evidence type="ECO:0000313" key="2">
    <source>
        <dbReference type="EMBL" id="QQZ50349.1"/>
    </source>
</evidence>
<organism evidence="1 3">
    <name type="scientific">Phenylobacterium glaciei</name>
    <dbReference type="NCBI Taxonomy" id="2803784"/>
    <lineage>
        <taxon>Bacteria</taxon>
        <taxon>Pseudomonadati</taxon>
        <taxon>Pseudomonadota</taxon>
        <taxon>Alphaproteobacteria</taxon>
        <taxon>Caulobacterales</taxon>
        <taxon>Caulobacteraceae</taxon>
        <taxon>Phenylobacterium</taxon>
    </lineage>
</organism>
<name>A0A941D3W4_9CAUL</name>
<sequence>MTHTLDGPDRVLLDRYLESVLLRFSDGKYSLAEATQELAQTFTQPEREELLAHLRGVIEAGDDA</sequence>
<gene>
    <name evidence="2" type="ORF">JKL49_01050</name>
    <name evidence="1" type="ORF">JKL49_20760</name>
</gene>
<keyword evidence="3" id="KW-1185">Reference proteome</keyword>
<dbReference type="Proteomes" id="UP000622580">
    <property type="component" value="Unassembled WGS sequence"/>
</dbReference>
<evidence type="ECO:0000313" key="1">
    <source>
        <dbReference type="EMBL" id="MBR7621835.1"/>
    </source>
</evidence>
<proteinExistence type="predicted"/>
<dbReference type="AlphaFoldDB" id="A0A941D3W4"/>
<evidence type="ECO:0000313" key="3">
    <source>
        <dbReference type="Proteomes" id="UP000622580"/>
    </source>
</evidence>
<dbReference type="RefSeq" id="WP_215343348.1">
    <property type="nucleotide sequence ID" value="NZ_JAGSGD010000003.1"/>
</dbReference>
<dbReference type="EMBL" id="JAGSGD010000003">
    <property type="protein sequence ID" value="MBR7621835.1"/>
    <property type="molecule type" value="Genomic_DNA"/>
</dbReference>
<protein>
    <submittedName>
        <fullName evidence="1">Uncharacterized protein</fullName>
    </submittedName>
</protein>
<dbReference type="EMBL" id="CP068570">
    <property type="protein sequence ID" value="QQZ50349.1"/>
    <property type="molecule type" value="Genomic_DNA"/>
</dbReference>
<reference evidence="2" key="1">
    <citation type="submission" date="2021-01" db="EMBL/GenBank/DDBJ databases">
        <title>Genome sequence of Phenylobacterium sp. 20VBR1 isolated from a valley glaceir, Ny-Alesund, Svalbard.</title>
        <authorList>
            <person name="Thomas F.A."/>
            <person name="Krishnan K.P."/>
            <person name="Sinha R.K."/>
        </authorList>
    </citation>
    <scope>NUCLEOTIDE SEQUENCE</scope>
    <source>
        <strain evidence="2">20VBR1</strain>
    </source>
</reference>
<reference evidence="1" key="2">
    <citation type="submission" date="2021-04" db="EMBL/GenBank/DDBJ databases">
        <title>Draft genome assembly of strain Phenylobacterium sp. 20VBR1 using MiniION and Illumina platforms.</title>
        <authorList>
            <person name="Thomas F.A."/>
            <person name="Krishnan K.P."/>
            <person name="Sinha R.K."/>
        </authorList>
    </citation>
    <scope>NUCLEOTIDE SEQUENCE</scope>
    <source>
        <strain evidence="1">20VBR1</strain>
    </source>
</reference>
<accession>A0A941D3W4</accession>